<proteinExistence type="predicted"/>
<evidence type="ECO:0000256" key="1">
    <source>
        <dbReference type="SAM" id="MobiDB-lite"/>
    </source>
</evidence>
<accession>A0A9I9E6X3</accession>
<sequence length="252" mass="30080">MFQFYETQNRNKEKKRASDQRRKEALTVEFLQFSRRRPSPVVCYCCTLRERVTQFLEFAKCHVEVVKADLQFFVLYFNDQAMNKFVEHQMLITFKEFWDNYHRHFKKYSDPEEARANPPNLLMGQQSWTIKATRQKQPYNHSSVDQSCFYNDSTSSLNKEGSQSIVWSCYGKHTFDPGRSCRRPQRMHIIKCWNSSPSLPQRVVSHSLRMRYAIKCWVDDQAIQKALVGDPSRKPARRQVRDLRCRMAYEAH</sequence>
<protein>
    <recommendedName>
        <fullName evidence="3">CACTA en-spm transposon protein</fullName>
    </recommendedName>
</protein>
<evidence type="ECO:0000313" key="2">
    <source>
        <dbReference type="EnsemblPlants" id="MELO3C029647.2.1"/>
    </source>
</evidence>
<reference evidence="2" key="1">
    <citation type="submission" date="2023-03" db="UniProtKB">
        <authorList>
            <consortium name="EnsemblPlants"/>
        </authorList>
    </citation>
    <scope>IDENTIFICATION</scope>
</reference>
<dbReference type="EnsemblPlants" id="MELO3C029647.2.1">
    <property type="protein sequence ID" value="MELO3C029647.2.1"/>
    <property type="gene ID" value="MELO3C029647.2"/>
</dbReference>
<name>A0A9I9E6X3_CUCME</name>
<evidence type="ECO:0008006" key="3">
    <source>
        <dbReference type="Google" id="ProtNLM"/>
    </source>
</evidence>
<dbReference type="AlphaFoldDB" id="A0A9I9E6X3"/>
<organism evidence="2">
    <name type="scientific">Cucumis melo</name>
    <name type="common">Muskmelon</name>
    <dbReference type="NCBI Taxonomy" id="3656"/>
    <lineage>
        <taxon>Eukaryota</taxon>
        <taxon>Viridiplantae</taxon>
        <taxon>Streptophyta</taxon>
        <taxon>Embryophyta</taxon>
        <taxon>Tracheophyta</taxon>
        <taxon>Spermatophyta</taxon>
        <taxon>Magnoliopsida</taxon>
        <taxon>eudicotyledons</taxon>
        <taxon>Gunneridae</taxon>
        <taxon>Pentapetalae</taxon>
        <taxon>rosids</taxon>
        <taxon>fabids</taxon>
        <taxon>Cucurbitales</taxon>
        <taxon>Cucurbitaceae</taxon>
        <taxon>Benincaseae</taxon>
        <taxon>Cucumis</taxon>
    </lineage>
</organism>
<feature type="region of interest" description="Disordered" evidence="1">
    <location>
        <begin position="1"/>
        <end position="20"/>
    </location>
</feature>
<dbReference type="Gramene" id="MELO3C029647.2.1">
    <property type="protein sequence ID" value="MELO3C029647.2.1"/>
    <property type="gene ID" value="MELO3C029647.2"/>
</dbReference>